<evidence type="ECO:0000313" key="1">
    <source>
        <dbReference type="EMBL" id="APM40550.1"/>
    </source>
</evidence>
<accession>A0A1L5FCK5</accession>
<sequence length="108" mass="12430">MLENIKMLLGIASEDTSKDALINYYTDAITKKVLKYCNLSSLPEEIIPFIENKVVLILKAPDTTNNIKSIQRGDTRFEYTGQKTQTELVNLTDQDKKELNSFRKVRFI</sequence>
<dbReference type="EMBL" id="CP018335">
    <property type="protein sequence ID" value="APM40550.1"/>
    <property type="molecule type" value="Genomic_DNA"/>
</dbReference>
<dbReference type="OrthoDB" id="1934217at2"/>
<evidence type="ECO:0000313" key="2">
    <source>
        <dbReference type="Proteomes" id="UP000184604"/>
    </source>
</evidence>
<dbReference type="AlphaFoldDB" id="A0A1L5FCK5"/>
<dbReference type="InterPro" id="IPR053746">
    <property type="entry name" value="Viral_HT_Connector_Assembly"/>
</dbReference>
<dbReference type="Pfam" id="PF05135">
    <property type="entry name" value="Phage_connect_1"/>
    <property type="match status" value="1"/>
</dbReference>
<proteinExistence type="predicted"/>
<reference evidence="1 2" key="1">
    <citation type="submission" date="2016-12" db="EMBL/GenBank/DDBJ databases">
        <title>Complete genome sequence of Clostridium kluyveri JZZ isolated from the pit mud of a Chinese flavor liquor-making factory.</title>
        <authorList>
            <person name="Wang Y."/>
        </authorList>
    </citation>
    <scope>NUCLEOTIDE SEQUENCE [LARGE SCALE GENOMIC DNA]</scope>
    <source>
        <strain evidence="1 2">JZZ</strain>
    </source>
</reference>
<name>A0A1L5FCK5_CLOKL</name>
<dbReference type="Proteomes" id="UP000184604">
    <property type="component" value="Chromosome"/>
</dbReference>
<gene>
    <name evidence="1" type="ORF">BS101_18370</name>
</gene>
<dbReference type="InterPro" id="IPR021146">
    <property type="entry name" value="Phage_gp6-like_head-tail"/>
</dbReference>
<organism evidence="1 2">
    <name type="scientific">Clostridium kluyveri</name>
    <dbReference type="NCBI Taxonomy" id="1534"/>
    <lineage>
        <taxon>Bacteria</taxon>
        <taxon>Bacillati</taxon>
        <taxon>Bacillota</taxon>
        <taxon>Clostridia</taxon>
        <taxon>Eubacteriales</taxon>
        <taxon>Clostridiaceae</taxon>
        <taxon>Clostridium</taxon>
    </lineage>
</organism>
<dbReference type="Gene3D" id="1.10.246.150">
    <property type="match status" value="1"/>
</dbReference>
<dbReference type="RefSeq" id="WP_073540137.1">
    <property type="nucleotide sequence ID" value="NZ_CP018335.1"/>
</dbReference>
<protein>
    <submittedName>
        <fullName evidence="1">Uncharacterized protein</fullName>
    </submittedName>
</protein>